<keyword evidence="1 3" id="KW-0378">Hydrolase</keyword>
<dbReference type="InterPro" id="IPR013094">
    <property type="entry name" value="AB_hydrolase_3"/>
</dbReference>
<evidence type="ECO:0000259" key="2">
    <source>
        <dbReference type="Pfam" id="PF07859"/>
    </source>
</evidence>
<dbReference type="Proteomes" id="UP001203852">
    <property type="component" value="Unassembled WGS sequence"/>
</dbReference>
<keyword evidence="4" id="KW-1185">Reference proteome</keyword>
<evidence type="ECO:0000313" key="4">
    <source>
        <dbReference type="Proteomes" id="UP001203852"/>
    </source>
</evidence>
<dbReference type="EMBL" id="MU404352">
    <property type="protein sequence ID" value="KAI1614909.1"/>
    <property type="molecule type" value="Genomic_DNA"/>
</dbReference>
<dbReference type="GO" id="GO:0016787">
    <property type="term" value="F:hydrolase activity"/>
    <property type="evidence" value="ECO:0007669"/>
    <property type="project" value="UniProtKB-KW"/>
</dbReference>
<sequence length="323" mass="36014">MAMSKPIYQPLDDQIRHDLDAEYVAFHDEYIQYIEPDDVRPWNPEQARSRRLPVPSLETSPISRTETIDLSNFAVRVFWPYGERPSAGWPVLVWYHGGGWAVGSIESENDFCTKMCSDANCVVVTVGYRLAPEHPYPVPVEDALEALVWVQSDEGRRVLEINPTKIAIGGTSAGANLSVVTTLKASLLPTSIPIIFQILIVPVIDNTATEETTWAARAKAPWLTPARMTWYRKMYLPDPSQALNWDASPNHASPQLLTKVPRTWLAVAEQDLLAPEALLFAAQLRGAGVNVETVEYEGMTHTILAMNGRRPYFLPGNVFSTPT</sequence>
<name>A0AAN6DYC9_9EURO</name>
<feature type="domain" description="Alpha/beta hydrolase fold-3" evidence="2">
    <location>
        <begin position="92"/>
        <end position="303"/>
    </location>
</feature>
<dbReference type="Pfam" id="PF07859">
    <property type="entry name" value="Abhydrolase_3"/>
    <property type="match status" value="1"/>
</dbReference>
<organism evidence="3 4">
    <name type="scientific">Exophiala viscosa</name>
    <dbReference type="NCBI Taxonomy" id="2486360"/>
    <lineage>
        <taxon>Eukaryota</taxon>
        <taxon>Fungi</taxon>
        <taxon>Dikarya</taxon>
        <taxon>Ascomycota</taxon>
        <taxon>Pezizomycotina</taxon>
        <taxon>Eurotiomycetes</taxon>
        <taxon>Chaetothyriomycetidae</taxon>
        <taxon>Chaetothyriales</taxon>
        <taxon>Herpotrichiellaceae</taxon>
        <taxon>Exophiala</taxon>
    </lineage>
</organism>
<dbReference type="Gene3D" id="3.40.50.1820">
    <property type="entry name" value="alpha/beta hydrolase"/>
    <property type="match status" value="1"/>
</dbReference>
<dbReference type="InterPro" id="IPR050300">
    <property type="entry name" value="GDXG_lipolytic_enzyme"/>
</dbReference>
<proteinExistence type="predicted"/>
<accession>A0AAN6DYC9</accession>
<dbReference type="SUPFAM" id="SSF53474">
    <property type="entry name" value="alpha/beta-Hydrolases"/>
    <property type="match status" value="1"/>
</dbReference>
<dbReference type="PANTHER" id="PTHR48081">
    <property type="entry name" value="AB HYDROLASE SUPERFAMILY PROTEIN C4A8.06C"/>
    <property type="match status" value="1"/>
</dbReference>
<evidence type="ECO:0000256" key="1">
    <source>
        <dbReference type="ARBA" id="ARBA00022801"/>
    </source>
</evidence>
<evidence type="ECO:0000313" key="3">
    <source>
        <dbReference type="EMBL" id="KAI1614909.1"/>
    </source>
</evidence>
<comment type="caution">
    <text evidence="3">The sequence shown here is derived from an EMBL/GenBank/DDBJ whole genome shotgun (WGS) entry which is preliminary data.</text>
</comment>
<dbReference type="InterPro" id="IPR029058">
    <property type="entry name" value="AB_hydrolase_fold"/>
</dbReference>
<protein>
    <submittedName>
        <fullName evidence="3">Alpha/beta hydrolase fold-domain-containing protein</fullName>
    </submittedName>
</protein>
<gene>
    <name evidence="3" type="ORF">EDD36DRAFT_485251</name>
</gene>
<reference evidence="3" key="1">
    <citation type="journal article" date="2022" name="bioRxiv">
        <title>Deciphering the potential niche of two novel black yeast fungi from a biological soil crust based on their genomes, phenotypes, and melanin regulation.</title>
        <authorList>
            <consortium name="DOE Joint Genome Institute"/>
            <person name="Carr E.C."/>
            <person name="Barton Q."/>
            <person name="Grambo S."/>
            <person name="Sullivan M."/>
            <person name="Renfro C.M."/>
            <person name="Kuo A."/>
            <person name="Pangilinan J."/>
            <person name="Lipzen A."/>
            <person name="Keymanesh K."/>
            <person name="Savage E."/>
            <person name="Barry K."/>
            <person name="Grigoriev I.V."/>
            <person name="Riekhof W.R."/>
            <person name="Harris S.S."/>
        </authorList>
    </citation>
    <scope>NUCLEOTIDE SEQUENCE</scope>
    <source>
        <strain evidence="3">JF 03-4F</strain>
    </source>
</reference>
<dbReference type="PANTHER" id="PTHR48081:SF8">
    <property type="entry name" value="ALPHA_BETA HYDROLASE FOLD-3 DOMAIN-CONTAINING PROTEIN-RELATED"/>
    <property type="match status" value="1"/>
</dbReference>
<dbReference type="AlphaFoldDB" id="A0AAN6DYC9"/>